<evidence type="ECO:0000256" key="1">
    <source>
        <dbReference type="ARBA" id="ARBA00010518"/>
    </source>
</evidence>
<gene>
    <name evidence="10" type="ORF">IAD18_03310</name>
</gene>
<evidence type="ECO:0000256" key="3">
    <source>
        <dbReference type="ARBA" id="ARBA00022801"/>
    </source>
</evidence>
<organism evidence="10 11">
    <name type="scientific">Candidatus Limisoma intestinavium</name>
    <dbReference type="NCBI Taxonomy" id="2840856"/>
    <lineage>
        <taxon>Bacteria</taxon>
        <taxon>Pseudomonadati</taxon>
        <taxon>Bacteroidota</taxon>
        <taxon>Bacteroidia</taxon>
        <taxon>Bacteroidales</taxon>
        <taxon>Candidatus Limisoma</taxon>
    </lineage>
</organism>
<evidence type="ECO:0000256" key="6">
    <source>
        <dbReference type="PROSITE-ProRule" id="PRU10099"/>
    </source>
</evidence>
<dbReference type="PANTHER" id="PTHR11707">
    <property type="entry name" value="L-ASPARAGINASE"/>
    <property type="match status" value="1"/>
</dbReference>
<dbReference type="InterPro" id="IPR027473">
    <property type="entry name" value="L-asparaginase_C"/>
</dbReference>
<evidence type="ECO:0000259" key="9">
    <source>
        <dbReference type="Pfam" id="PF17763"/>
    </source>
</evidence>
<dbReference type="InterPro" id="IPR041725">
    <property type="entry name" value="L-asparaginase_I"/>
</dbReference>
<evidence type="ECO:0000313" key="10">
    <source>
        <dbReference type="EMBL" id="HIU38679.1"/>
    </source>
</evidence>
<comment type="caution">
    <text evidence="10">The sequence shown here is derived from an EMBL/GenBank/DDBJ whole genome shotgun (WGS) entry which is preliminary data.</text>
</comment>
<keyword evidence="3" id="KW-0378">Hydrolase</keyword>
<dbReference type="InterPro" id="IPR027474">
    <property type="entry name" value="L-asparaginase_N"/>
</dbReference>
<dbReference type="Gene3D" id="3.40.50.1170">
    <property type="entry name" value="L-asparaginase, N-terminal domain"/>
    <property type="match status" value="1"/>
</dbReference>
<dbReference type="InterPro" id="IPR020827">
    <property type="entry name" value="Asparaginase/glutaminase_AS1"/>
</dbReference>
<reference evidence="10" key="1">
    <citation type="submission" date="2020-10" db="EMBL/GenBank/DDBJ databases">
        <authorList>
            <person name="Gilroy R."/>
        </authorList>
    </citation>
    <scope>NUCLEOTIDE SEQUENCE</scope>
    <source>
        <strain evidence="10">17073</strain>
    </source>
</reference>
<dbReference type="GO" id="GO:0009066">
    <property type="term" value="P:aspartate family amino acid metabolic process"/>
    <property type="evidence" value="ECO:0007669"/>
    <property type="project" value="UniProtKB-ARBA"/>
</dbReference>
<dbReference type="FunFam" id="3.40.50.40:FF:000001">
    <property type="entry name" value="L-asparaginase 1"/>
    <property type="match status" value="1"/>
</dbReference>
<dbReference type="Pfam" id="PF17763">
    <property type="entry name" value="Asparaginase_C"/>
    <property type="match status" value="1"/>
</dbReference>
<dbReference type="Proteomes" id="UP000824076">
    <property type="component" value="Unassembled WGS sequence"/>
</dbReference>
<dbReference type="PRINTS" id="PR00139">
    <property type="entry name" value="ASNGLNASE"/>
</dbReference>
<dbReference type="EC" id="3.5.1.1" evidence="2"/>
<dbReference type="EMBL" id="DVMS01000096">
    <property type="protein sequence ID" value="HIU38679.1"/>
    <property type="molecule type" value="Genomic_DNA"/>
</dbReference>
<dbReference type="Pfam" id="PF00710">
    <property type="entry name" value="Asparaginase"/>
    <property type="match status" value="1"/>
</dbReference>
<evidence type="ECO:0000256" key="2">
    <source>
        <dbReference type="ARBA" id="ARBA00012920"/>
    </source>
</evidence>
<feature type="active site" description="O-isoaspartyl threonine intermediate" evidence="4">
    <location>
        <position position="14"/>
    </location>
</feature>
<dbReference type="PROSITE" id="PS51732">
    <property type="entry name" value="ASN_GLN_ASE_3"/>
    <property type="match status" value="1"/>
</dbReference>
<dbReference type="AlphaFoldDB" id="A0A9D1LGA8"/>
<dbReference type="InterPro" id="IPR006033">
    <property type="entry name" value="AsnA_fam"/>
</dbReference>
<feature type="active site" evidence="7">
    <location>
        <position position="90"/>
    </location>
</feature>
<evidence type="ECO:0000259" key="8">
    <source>
        <dbReference type="Pfam" id="PF00710"/>
    </source>
</evidence>
<evidence type="ECO:0000256" key="4">
    <source>
        <dbReference type="PIRSR" id="PIRSR001220-1"/>
    </source>
</evidence>
<evidence type="ECO:0000256" key="5">
    <source>
        <dbReference type="PIRSR" id="PIRSR001220-2"/>
    </source>
</evidence>
<protein>
    <recommendedName>
        <fullName evidence="2">asparaginase</fullName>
        <ecNumber evidence="2">3.5.1.1</ecNumber>
    </recommendedName>
</protein>
<feature type="active site" evidence="6">
    <location>
        <position position="14"/>
    </location>
</feature>
<dbReference type="SMART" id="SM00870">
    <property type="entry name" value="Asparaginase"/>
    <property type="match status" value="1"/>
</dbReference>
<name>A0A9D1LGA8_9BACT</name>
<dbReference type="PANTHER" id="PTHR11707:SF28">
    <property type="entry name" value="60 KDA LYSOPHOSPHOLIPASE"/>
    <property type="match status" value="1"/>
</dbReference>
<dbReference type="InterPro" id="IPR036152">
    <property type="entry name" value="Asp/glu_Ase-like_sf"/>
</dbReference>
<feature type="domain" description="Asparaginase/glutaminase C-terminal" evidence="9">
    <location>
        <begin position="218"/>
        <end position="332"/>
    </location>
</feature>
<sequence length="344" mass="38251">MAKPKILIIYTGGTIGMIENPETKSLQPFDFSHLIDNVPKIKKLNFDIDNIQFHPPLDSSNINPSHWAEIASSIADNYERYDGFVVLHGTDTMAYTASALSFMLENLRKPVIITGSQLPIGEVRTDGEENLITAIQIAAARAADGQPMVQEVAILFEDYLWRGNRSTKMSADYFNAFKSNNYPYLAKIGLGIHFREEMLWREAPSDEPLRVQTKMDCNVMFIHLFPGITERTLRHLLDTPGIKGIVLKTYGAGNALTDKWFVDLIRETIERGVVMLNVSQCVNGGVHSERYMTGNALSATGIVSGDDMTSEAAITKLMYLFGAGLSPEEVKSALRRSLRGEISI</sequence>
<dbReference type="NCBIfam" id="TIGR00519">
    <property type="entry name" value="asnASE_I"/>
    <property type="match status" value="1"/>
</dbReference>
<feature type="binding site" evidence="5">
    <location>
        <begin position="90"/>
        <end position="91"/>
    </location>
    <ligand>
        <name>substrate</name>
    </ligand>
</feature>
<feature type="domain" description="L-asparaginase N-terminal" evidence="8">
    <location>
        <begin position="5"/>
        <end position="197"/>
    </location>
</feature>
<dbReference type="PIRSF" id="PIRSF500176">
    <property type="entry name" value="L_ASNase"/>
    <property type="match status" value="1"/>
</dbReference>
<dbReference type="InterPro" id="IPR027475">
    <property type="entry name" value="Asparaginase/glutaminase_AS2"/>
</dbReference>
<accession>A0A9D1LGA8</accession>
<evidence type="ECO:0000313" key="11">
    <source>
        <dbReference type="Proteomes" id="UP000824076"/>
    </source>
</evidence>
<comment type="similarity">
    <text evidence="1">Belongs to the asparaginase 1 family.</text>
</comment>
<evidence type="ECO:0000256" key="7">
    <source>
        <dbReference type="PROSITE-ProRule" id="PRU10100"/>
    </source>
</evidence>
<feature type="binding site" evidence="5">
    <location>
        <position position="59"/>
    </location>
    <ligand>
        <name>substrate</name>
    </ligand>
</feature>
<proteinExistence type="inferred from homology"/>
<dbReference type="GO" id="GO:0004067">
    <property type="term" value="F:asparaginase activity"/>
    <property type="evidence" value="ECO:0007669"/>
    <property type="project" value="UniProtKB-UniRule"/>
</dbReference>
<dbReference type="InterPro" id="IPR006034">
    <property type="entry name" value="Asparaginase/glutaminase-like"/>
</dbReference>
<dbReference type="InterPro" id="IPR037152">
    <property type="entry name" value="L-asparaginase_N_sf"/>
</dbReference>
<dbReference type="InterPro" id="IPR040919">
    <property type="entry name" value="Asparaginase_C"/>
</dbReference>
<dbReference type="FunFam" id="3.40.50.1170:FF:000001">
    <property type="entry name" value="L-asparaginase 2"/>
    <property type="match status" value="1"/>
</dbReference>
<dbReference type="PROSITE" id="PS00917">
    <property type="entry name" value="ASN_GLN_ASE_2"/>
    <property type="match status" value="1"/>
</dbReference>
<reference evidence="10" key="2">
    <citation type="journal article" date="2021" name="PeerJ">
        <title>Extensive microbial diversity within the chicken gut microbiome revealed by metagenomics and culture.</title>
        <authorList>
            <person name="Gilroy R."/>
            <person name="Ravi A."/>
            <person name="Getino M."/>
            <person name="Pursley I."/>
            <person name="Horton D.L."/>
            <person name="Alikhan N.F."/>
            <person name="Baker D."/>
            <person name="Gharbi K."/>
            <person name="Hall N."/>
            <person name="Watson M."/>
            <person name="Adriaenssens E.M."/>
            <person name="Foster-Nyarko E."/>
            <person name="Jarju S."/>
            <person name="Secka A."/>
            <person name="Antonio M."/>
            <person name="Oren A."/>
            <person name="Chaudhuri R.R."/>
            <person name="La Ragione R."/>
            <person name="Hildebrand F."/>
            <person name="Pallen M.J."/>
        </authorList>
    </citation>
    <scope>NUCLEOTIDE SEQUENCE</scope>
    <source>
        <strain evidence="10">17073</strain>
    </source>
</reference>
<dbReference type="CDD" id="cd08963">
    <property type="entry name" value="L-asparaginase_I"/>
    <property type="match status" value="1"/>
</dbReference>
<dbReference type="SFLD" id="SFLDS00057">
    <property type="entry name" value="Glutaminase/Asparaginase"/>
    <property type="match status" value="1"/>
</dbReference>
<dbReference type="Gene3D" id="3.40.50.40">
    <property type="match status" value="1"/>
</dbReference>
<dbReference type="SUPFAM" id="SSF53774">
    <property type="entry name" value="Glutaminase/Asparaginase"/>
    <property type="match status" value="1"/>
</dbReference>
<dbReference type="PIRSF" id="PIRSF001220">
    <property type="entry name" value="L-ASNase_gatD"/>
    <property type="match status" value="1"/>
</dbReference>
<dbReference type="PROSITE" id="PS00144">
    <property type="entry name" value="ASN_GLN_ASE_1"/>
    <property type="match status" value="1"/>
</dbReference>